<reference evidence="1" key="2">
    <citation type="submission" date="2020-09" db="EMBL/GenBank/DDBJ databases">
        <authorList>
            <person name="Sun Q."/>
            <person name="Zhou Y."/>
        </authorList>
    </citation>
    <scope>NUCLEOTIDE SEQUENCE</scope>
    <source>
        <strain evidence="1">CGMCC 1.15082</strain>
    </source>
</reference>
<dbReference type="EMBL" id="BMHH01000007">
    <property type="protein sequence ID" value="GGA93182.1"/>
    <property type="molecule type" value="Genomic_DNA"/>
</dbReference>
<organism evidence="1 2">
    <name type="scientific">Brucella endophytica</name>
    <dbReference type="NCBI Taxonomy" id="1963359"/>
    <lineage>
        <taxon>Bacteria</taxon>
        <taxon>Pseudomonadati</taxon>
        <taxon>Pseudomonadota</taxon>
        <taxon>Alphaproteobacteria</taxon>
        <taxon>Hyphomicrobiales</taxon>
        <taxon>Brucellaceae</taxon>
        <taxon>Brucella/Ochrobactrum group</taxon>
        <taxon>Brucella</taxon>
    </lineage>
</organism>
<dbReference type="SUPFAM" id="SSF143011">
    <property type="entry name" value="RelE-like"/>
    <property type="match status" value="1"/>
</dbReference>
<dbReference type="RefSeq" id="WP_210311638.1">
    <property type="nucleotide sequence ID" value="NZ_BMHH01000007.1"/>
</dbReference>
<sequence length="100" mass="11468">MPYNLAMIESFRSKALKRYWTKGDDAGLRPEWRNKIRIVLSRLDAVHDPAEMNAPGFGFHALKGDQAGRFAIWVSRNWRITFAWEGGNATDVDLEDYHGS</sequence>
<dbReference type="PANTHER" id="PTHR40266">
    <property type="entry name" value="TOXIN HIGB-1"/>
    <property type="match status" value="1"/>
</dbReference>
<dbReference type="InterPro" id="IPR035093">
    <property type="entry name" value="RelE/ParE_toxin_dom_sf"/>
</dbReference>
<keyword evidence="2" id="KW-1185">Reference proteome</keyword>
<gene>
    <name evidence="1" type="ORF">GCM10011491_21610</name>
</gene>
<dbReference type="Proteomes" id="UP000646478">
    <property type="component" value="Unassembled WGS sequence"/>
</dbReference>
<dbReference type="Gene3D" id="3.30.2310.20">
    <property type="entry name" value="RelE-like"/>
    <property type="match status" value="1"/>
</dbReference>
<comment type="caution">
    <text evidence="1">The sequence shown here is derived from an EMBL/GenBank/DDBJ whole genome shotgun (WGS) entry which is preliminary data.</text>
</comment>
<name>A0A916SEZ5_9HYPH</name>
<reference evidence="1" key="1">
    <citation type="journal article" date="2014" name="Int. J. Syst. Evol. Microbiol.">
        <title>Complete genome sequence of Corynebacterium casei LMG S-19264T (=DSM 44701T), isolated from a smear-ripened cheese.</title>
        <authorList>
            <consortium name="US DOE Joint Genome Institute (JGI-PGF)"/>
            <person name="Walter F."/>
            <person name="Albersmeier A."/>
            <person name="Kalinowski J."/>
            <person name="Ruckert C."/>
        </authorList>
    </citation>
    <scope>NUCLEOTIDE SEQUENCE</scope>
    <source>
        <strain evidence="1">CGMCC 1.15082</strain>
    </source>
</reference>
<evidence type="ECO:0000313" key="2">
    <source>
        <dbReference type="Proteomes" id="UP000646478"/>
    </source>
</evidence>
<dbReference type="AlphaFoldDB" id="A0A916SEZ5"/>
<proteinExistence type="predicted"/>
<dbReference type="PANTHER" id="PTHR40266:SF2">
    <property type="entry name" value="TOXIN HIGB-1"/>
    <property type="match status" value="1"/>
</dbReference>
<protein>
    <recommendedName>
        <fullName evidence="3">Plasmid maintenance system killer protein</fullName>
    </recommendedName>
</protein>
<accession>A0A916SEZ5</accession>
<evidence type="ECO:0008006" key="3">
    <source>
        <dbReference type="Google" id="ProtNLM"/>
    </source>
</evidence>
<dbReference type="InterPro" id="IPR007711">
    <property type="entry name" value="HigB-1"/>
</dbReference>
<dbReference type="Pfam" id="PF05015">
    <property type="entry name" value="HigB-like_toxin"/>
    <property type="match status" value="1"/>
</dbReference>
<evidence type="ECO:0000313" key="1">
    <source>
        <dbReference type="EMBL" id="GGA93182.1"/>
    </source>
</evidence>